<reference evidence="4 5" key="1">
    <citation type="submission" date="2023-08" db="EMBL/GenBank/DDBJ databases">
        <title>Black Yeasts Isolated from many extreme environments.</title>
        <authorList>
            <person name="Coleine C."/>
            <person name="Stajich J.E."/>
            <person name="Selbmann L."/>
        </authorList>
    </citation>
    <scope>NUCLEOTIDE SEQUENCE [LARGE SCALE GENOMIC DNA]</scope>
    <source>
        <strain evidence="4 5">CCFEE 5935</strain>
    </source>
</reference>
<evidence type="ECO:0000313" key="4">
    <source>
        <dbReference type="EMBL" id="KAK5173644.1"/>
    </source>
</evidence>
<name>A0AAV9PIV5_9PEZI</name>
<evidence type="ECO:0000256" key="3">
    <source>
        <dbReference type="SAM" id="MobiDB-lite"/>
    </source>
</evidence>
<organism evidence="4 5">
    <name type="scientific">Saxophila tyrrhenica</name>
    <dbReference type="NCBI Taxonomy" id="1690608"/>
    <lineage>
        <taxon>Eukaryota</taxon>
        <taxon>Fungi</taxon>
        <taxon>Dikarya</taxon>
        <taxon>Ascomycota</taxon>
        <taxon>Pezizomycotina</taxon>
        <taxon>Dothideomycetes</taxon>
        <taxon>Dothideomycetidae</taxon>
        <taxon>Mycosphaerellales</taxon>
        <taxon>Extremaceae</taxon>
        <taxon>Saxophila</taxon>
    </lineage>
</organism>
<dbReference type="GeneID" id="89923672"/>
<feature type="compositionally biased region" description="Basic and acidic residues" evidence="3">
    <location>
        <begin position="51"/>
        <end position="82"/>
    </location>
</feature>
<dbReference type="Proteomes" id="UP001337655">
    <property type="component" value="Unassembled WGS sequence"/>
</dbReference>
<dbReference type="GO" id="GO:0003700">
    <property type="term" value="F:DNA-binding transcription factor activity"/>
    <property type="evidence" value="ECO:0007669"/>
    <property type="project" value="TreeGrafter"/>
</dbReference>
<dbReference type="RefSeq" id="XP_064662339.1">
    <property type="nucleotide sequence ID" value="XM_064799584.1"/>
</dbReference>
<evidence type="ECO:0000256" key="2">
    <source>
        <dbReference type="ARBA" id="ARBA00023242"/>
    </source>
</evidence>
<feature type="compositionally biased region" description="Low complexity" evidence="3">
    <location>
        <begin position="36"/>
        <end position="50"/>
    </location>
</feature>
<comment type="subcellular location">
    <subcellularLocation>
        <location evidence="1">Nucleus</location>
    </subcellularLocation>
</comment>
<dbReference type="InterPro" id="IPR021858">
    <property type="entry name" value="Fun_TF"/>
</dbReference>
<keyword evidence="2" id="KW-0539">Nucleus</keyword>
<sequence>MTVANPTVVRRKRKYDLSFEQGTKWVDVPQKVRFAADSASAGSSSGSAEDSLQRQGHDSTGSHEKPVVNHTSRSREGQQEVHRASARLPIFSNIGNYTTTKPVLHQGLDSPLGWHIHDYNEALLFRYYVTDLAAWFDETDTQKHFTFAIPQLAQGCASLMNAILAFSAKHLSLQGKLPEAVSLHYTDACYKLLLPRLQEKAFAASGLAAVLLLRTVQHMTDSVSSDIGVGDFFLGLNVNLDALRANLDSNVHAAIFANVLRFYTHLALSNDKPLDLMDSNCEWLCHELPMPEDSRKWEWCALMECCRAVNFVYGPKLKTMERWMSGEASLSIFRLSRPPLLDPIYAEKDTEGEPFPRTIFASEIHVASSIYYSLTTLLLINNIPDCDSSHYNIPTPEEIEHQSYSSLRRVCGTATYHINSVPTLIKTSSVICYAGHLLKTEAEQNAAYELLMKAESHFPGTQPKAKIERLRASWGWTD</sequence>
<dbReference type="GO" id="GO:0000976">
    <property type="term" value="F:transcription cis-regulatory region binding"/>
    <property type="evidence" value="ECO:0007669"/>
    <property type="project" value="TreeGrafter"/>
</dbReference>
<dbReference type="GO" id="GO:0005634">
    <property type="term" value="C:nucleus"/>
    <property type="evidence" value="ECO:0007669"/>
    <property type="project" value="UniProtKB-SubCell"/>
</dbReference>
<keyword evidence="5" id="KW-1185">Reference proteome</keyword>
<evidence type="ECO:0000313" key="5">
    <source>
        <dbReference type="Proteomes" id="UP001337655"/>
    </source>
</evidence>
<comment type="caution">
    <text evidence="4">The sequence shown here is derived from an EMBL/GenBank/DDBJ whole genome shotgun (WGS) entry which is preliminary data.</text>
</comment>
<dbReference type="EMBL" id="JAVRRT010000003">
    <property type="protein sequence ID" value="KAK5173644.1"/>
    <property type="molecule type" value="Genomic_DNA"/>
</dbReference>
<feature type="region of interest" description="Disordered" evidence="3">
    <location>
        <begin position="36"/>
        <end position="82"/>
    </location>
</feature>
<protein>
    <submittedName>
        <fullName evidence="4">Uncharacterized protein</fullName>
    </submittedName>
</protein>
<gene>
    <name evidence="4" type="ORF">LTR77_002325</name>
</gene>
<dbReference type="PANTHER" id="PTHR37534:SF2">
    <property type="entry name" value="N-ACETYLTRANSFERASE DOMAIN-CONTAINING PROTEIN"/>
    <property type="match status" value="1"/>
</dbReference>
<dbReference type="PANTHER" id="PTHR37534">
    <property type="entry name" value="TRANSCRIPTIONAL ACTIVATOR PROTEIN UGA3"/>
    <property type="match status" value="1"/>
</dbReference>
<dbReference type="AlphaFoldDB" id="A0AAV9PIV5"/>
<proteinExistence type="predicted"/>
<evidence type="ECO:0000256" key="1">
    <source>
        <dbReference type="ARBA" id="ARBA00004123"/>
    </source>
</evidence>
<dbReference type="Pfam" id="PF11951">
    <property type="entry name" value="Fungal_trans_2"/>
    <property type="match status" value="1"/>
</dbReference>
<accession>A0AAV9PIV5</accession>
<dbReference type="GO" id="GO:0045944">
    <property type="term" value="P:positive regulation of transcription by RNA polymerase II"/>
    <property type="evidence" value="ECO:0007669"/>
    <property type="project" value="TreeGrafter"/>
</dbReference>